<comment type="similarity">
    <text evidence="1">Belongs to the carbohydrate kinase PfkB family.</text>
</comment>
<reference evidence="5 6" key="1">
    <citation type="submission" date="2018-03" db="EMBL/GenBank/DDBJ databases">
        <title>Non-Typhoidal Salmonella genome sequencing and assembly.</title>
        <authorList>
            <person name="Matchawe C."/>
        </authorList>
    </citation>
    <scope>NUCLEOTIDE SEQUENCE [LARGE SCALE GENOMIC DNA]</scope>
    <source>
        <strain evidence="5 6">22sa</strain>
    </source>
</reference>
<keyword evidence="2" id="KW-0808">Transferase</keyword>
<evidence type="ECO:0000259" key="4">
    <source>
        <dbReference type="Pfam" id="PF00294"/>
    </source>
</evidence>
<dbReference type="PROSITE" id="PS00584">
    <property type="entry name" value="PFKB_KINASES_2"/>
    <property type="match status" value="1"/>
</dbReference>
<dbReference type="InterPro" id="IPR052700">
    <property type="entry name" value="Carb_kinase_PfkB-like"/>
</dbReference>
<evidence type="ECO:0000313" key="6">
    <source>
        <dbReference type="Proteomes" id="UP000298196"/>
    </source>
</evidence>
<evidence type="ECO:0000313" key="5">
    <source>
        <dbReference type="EMBL" id="TGD76811.1"/>
    </source>
</evidence>
<dbReference type="PANTHER" id="PTHR43320">
    <property type="entry name" value="SUGAR KINASE"/>
    <property type="match status" value="1"/>
</dbReference>
<dbReference type="Pfam" id="PF00294">
    <property type="entry name" value="PfkB"/>
    <property type="match status" value="1"/>
</dbReference>
<evidence type="ECO:0000256" key="2">
    <source>
        <dbReference type="ARBA" id="ARBA00022679"/>
    </source>
</evidence>
<keyword evidence="6" id="KW-1185">Reference proteome</keyword>
<dbReference type="SUPFAM" id="SSF53613">
    <property type="entry name" value="Ribokinase-like"/>
    <property type="match status" value="1"/>
</dbReference>
<dbReference type="InterPro" id="IPR029056">
    <property type="entry name" value="Ribokinase-like"/>
</dbReference>
<gene>
    <name evidence="5" type="ORF">C9F07_14450</name>
</gene>
<evidence type="ECO:0000256" key="3">
    <source>
        <dbReference type="ARBA" id="ARBA00022777"/>
    </source>
</evidence>
<dbReference type="GO" id="GO:0016301">
    <property type="term" value="F:kinase activity"/>
    <property type="evidence" value="ECO:0007669"/>
    <property type="project" value="UniProtKB-KW"/>
</dbReference>
<proteinExistence type="inferred from homology"/>
<name>A0A4Z0MBC8_SALET</name>
<comment type="caution">
    <text evidence="5">The sequence shown here is derived from an EMBL/GenBank/DDBJ whole genome shotgun (WGS) entry which is preliminary data.</text>
</comment>
<dbReference type="InterPro" id="IPR002173">
    <property type="entry name" value="Carboh/pur_kinase_PfkB_CS"/>
</dbReference>
<dbReference type="CDD" id="cd01166">
    <property type="entry name" value="KdgK"/>
    <property type="match status" value="1"/>
</dbReference>
<organism evidence="5 6">
    <name type="scientific">Salmonella enterica subsp. enterica serovar Poona</name>
    <dbReference type="NCBI Taxonomy" id="436295"/>
    <lineage>
        <taxon>Bacteria</taxon>
        <taxon>Pseudomonadati</taxon>
        <taxon>Pseudomonadota</taxon>
        <taxon>Gammaproteobacteria</taxon>
        <taxon>Enterobacterales</taxon>
        <taxon>Enterobacteriaceae</taxon>
        <taxon>Salmonella</taxon>
    </lineage>
</organism>
<dbReference type="Gene3D" id="3.40.1190.20">
    <property type="match status" value="1"/>
</dbReference>
<dbReference type="AlphaFoldDB" id="A0A4Z0MBC8"/>
<protein>
    <submittedName>
        <fullName evidence="5">Sugar kinase</fullName>
    </submittedName>
</protein>
<feature type="non-terminal residue" evidence="5">
    <location>
        <position position="1"/>
    </location>
</feature>
<feature type="domain" description="Carbohydrate kinase PfkB" evidence="4">
    <location>
        <begin position="1"/>
        <end position="246"/>
    </location>
</feature>
<evidence type="ECO:0000256" key="1">
    <source>
        <dbReference type="ARBA" id="ARBA00010688"/>
    </source>
</evidence>
<dbReference type="Proteomes" id="UP000298196">
    <property type="component" value="Unassembled WGS sequence"/>
</dbReference>
<dbReference type="InterPro" id="IPR011611">
    <property type="entry name" value="PfkB_dom"/>
</dbReference>
<accession>A0A4Z0MBC8</accession>
<dbReference type="EMBL" id="PYKI01001516">
    <property type="protein sequence ID" value="TGD76811.1"/>
    <property type="molecule type" value="Genomic_DNA"/>
</dbReference>
<dbReference type="PANTHER" id="PTHR43320:SF3">
    <property type="entry name" value="CARBOHYDRATE KINASE PFKB DOMAIN-CONTAINING PROTEIN"/>
    <property type="match status" value="1"/>
</dbReference>
<keyword evidence="3 5" id="KW-0418">Kinase</keyword>
<sequence>GQRTALLCRVGDDAAGYFILDHCRKENIDIQSLKQDADIDTSINVGLVTDDGERTFVTNRNGSLWKLNINDVDFDRFSQVRLLSLASIFNSPLLDGKALTAIFTQAKAHQLVICADMIKPRLNETLDDIREALSFVDYLFPNIDEAKKLTGKETLDDIADCFLQCGEKTVVIKTGKKGCFIKRADIKMEVPAVAGITAIDTIGAGDNFASGFIAALLEGKTLRECARFANATAAISVLSVGATTGVKNRMLVEQLLNEYEG</sequence>